<evidence type="ECO:0000313" key="2">
    <source>
        <dbReference type="EMBL" id="RKL68690.1"/>
    </source>
</evidence>
<dbReference type="PANTHER" id="PTHR46211">
    <property type="entry name" value="GLYCEROPHOSPHORYL DIESTER PHOSPHODIESTERASE"/>
    <property type="match status" value="1"/>
</dbReference>
<dbReference type="GO" id="GO:0006629">
    <property type="term" value="P:lipid metabolic process"/>
    <property type="evidence" value="ECO:0007669"/>
    <property type="project" value="InterPro"/>
</dbReference>
<dbReference type="PANTHER" id="PTHR46211:SF14">
    <property type="entry name" value="GLYCEROPHOSPHODIESTER PHOSPHODIESTERASE"/>
    <property type="match status" value="1"/>
</dbReference>
<gene>
    <name evidence="2" type="ORF">CR203_01150</name>
</gene>
<dbReference type="Proteomes" id="UP000281498">
    <property type="component" value="Unassembled WGS sequence"/>
</dbReference>
<dbReference type="PROSITE" id="PS51704">
    <property type="entry name" value="GP_PDE"/>
    <property type="match status" value="1"/>
</dbReference>
<dbReference type="InterPro" id="IPR030395">
    <property type="entry name" value="GP_PDE_dom"/>
</dbReference>
<dbReference type="RefSeq" id="WP_110936670.1">
    <property type="nucleotide sequence ID" value="NZ_KZ614146.1"/>
</dbReference>
<organism evidence="2 3">
    <name type="scientific">Salipaludibacillus neizhouensis</name>
    <dbReference type="NCBI Taxonomy" id="885475"/>
    <lineage>
        <taxon>Bacteria</taxon>
        <taxon>Bacillati</taxon>
        <taxon>Bacillota</taxon>
        <taxon>Bacilli</taxon>
        <taxon>Bacillales</taxon>
        <taxon>Bacillaceae</taxon>
    </lineage>
</organism>
<sequence length="242" mass="27748">MDIIAHRGNNRYTPENTMAAFMSAVKYPIKGIEFDIQWSKDNIPVVIHDSTINRTTNGSGAVRSFTLQELKQFDAGSSFKESFRGEKIPSFAEVLNWSKDHSLKLHVELKQQSDNHHLFVKSCVNEILQHGVTHSVIISTFYHPYIAEIKKQAPEIETALLTKTPIFRGPNYAQKIKADGIHIRHSFQSIRYYRRWSKKNVPVRVYNIKTIREAKICKLCGVDAIITDDPRAMTEDFGLSDR</sequence>
<dbReference type="OrthoDB" id="384721at2"/>
<evidence type="ECO:0000259" key="1">
    <source>
        <dbReference type="PROSITE" id="PS51704"/>
    </source>
</evidence>
<dbReference type="AlphaFoldDB" id="A0A3A9KD67"/>
<evidence type="ECO:0000313" key="3">
    <source>
        <dbReference type="Proteomes" id="UP000281498"/>
    </source>
</evidence>
<proteinExistence type="predicted"/>
<comment type="caution">
    <text evidence="2">The sequence shown here is derived from an EMBL/GenBank/DDBJ whole genome shotgun (WGS) entry which is preliminary data.</text>
</comment>
<dbReference type="Pfam" id="PF03009">
    <property type="entry name" value="GDPD"/>
    <property type="match status" value="1"/>
</dbReference>
<dbReference type="EMBL" id="PDOE01000001">
    <property type="protein sequence ID" value="RKL68690.1"/>
    <property type="molecule type" value="Genomic_DNA"/>
</dbReference>
<dbReference type="InterPro" id="IPR017946">
    <property type="entry name" value="PLC-like_Pdiesterase_TIM-brl"/>
</dbReference>
<feature type="domain" description="GP-PDE" evidence="1">
    <location>
        <begin position="1"/>
        <end position="237"/>
    </location>
</feature>
<accession>A0A3A9KD67</accession>
<keyword evidence="3" id="KW-1185">Reference proteome</keyword>
<name>A0A3A9KD67_9BACI</name>
<dbReference type="SUPFAM" id="SSF51695">
    <property type="entry name" value="PLC-like phosphodiesterases"/>
    <property type="match status" value="1"/>
</dbReference>
<protein>
    <submittedName>
        <fullName evidence="2">Glycerophosphodiester phosphodiesterase</fullName>
    </submittedName>
</protein>
<dbReference type="GO" id="GO:0008081">
    <property type="term" value="F:phosphoric diester hydrolase activity"/>
    <property type="evidence" value="ECO:0007669"/>
    <property type="project" value="InterPro"/>
</dbReference>
<reference evidence="2 3" key="1">
    <citation type="submission" date="2017-10" db="EMBL/GenBank/DDBJ databases">
        <title>Bacillus sp. nov., a halophilic bacterium isolated from a Keqin Lake.</title>
        <authorList>
            <person name="Wang H."/>
        </authorList>
    </citation>
    <scope>NUCLEOTIDE SEQUENCE [LARGE SCALE GENOMIC DNA]</scope>
    <source>
        <strain evidence="2 3">KCTC 13187</strain>
    </source>
</reference>
<dbReference type="Gene3D" id="3.20.20.190">
    <property type="entry name" value="Phosphatidylinositol (PI) phosphodiesterase"/>
    <property type="match status" value="1"/>
</dbReference>